<dbReference type="OrthoDB" id="7338235at2"/>
<dbReference type="RefSeq" id="WP_132939621.1">
    <property type="nucleotide sequence ID" value="NZ_CP119676.1"/>
</dbReference>
<dbReference type="PROSITE" id="PS51724">
    <property type="entry name" value="SPOR"/>
    <property type="match status" value="1"/>
</dbReference>
<organism evidence="4 5">
    <name type="scientific">Varunaivibrio sulfuroxidans</name>
    <dbReference type="NCBI Taxonomy" id="1773489"/>
    <lineage>
        <taxon>Bacteria</taxon>
        <taxon>Pseudomonadati</taxon>
        <taxon>Pseudomonadota</taxon>
        <taxon>Alphaproteobacteria</taxon>
        <taxon>Rhodospirillales</taxon>
        <taxon>Magnetovibrionaceae</taxon>
        <taxon>Varunaivibrio</taxon>
    </lineage>
</organism>
<dbReference type="GO" id="GO:0051301">
    <property type="term" value="P:cell division"/>
    <property type="evidence" value="ECO:0007669"/>
    <property type="project" value="UniProtKB-KW"/>
</dbReference>
<keyword evidence="5" id="KW-1185">Reference proteome</keyword>
<feature type="transmembrane region" description="Helical" evidence="2">
    <location>
        <begin position="39"/>
        <end position="58"/>
    </location>
</feature>
<feature type="region of interest" description="Disordered" evidence="1">
    <location>
        <begin position="1"/>
        <end position="26"/>
    </location>
</feature>
<name>A0A4R3J7C7_9PROT</name>
<feature type="compositionally biased region" description="Pro residues" evidence="1">
    <location>
        <begin position="166"/>
        <end position="176"/>
    </location>
</feature>
<evidence type="ECO:0000313" key="5">
    <source>
        <dbReference type="Proteomes" id="UP000295304"/>
    </source>
</evidence>
<comment type="caution">
    <text evidence="4">The sequence shown here is derived from an EMBL/GenBank/DDBJ whole genome shotgun (WGS) entry which is preliminary data.</text>
</comment>
<dbReference type="Proteomes" id="UP000295304">
    <property type="component" value="Unassembled WGS sequence"/>
</dbReference>
<dbReference type="AlphaFoldDB" id="A0A4R3J7C7"/>
<feature type="domain" description="SPOR" evidence="3">
    <location>
        <begin position="238"/>
        <end position="323"/>
    </location>
</feature>
<dbReference type="SUPFAM" id="SSF110997">
    <property type="entry name" value="Sporulation related repeat"/>
    <property type="match status" value="1"/>
</dbReference>
<evidence type="ECO:0000313" key="4">
    <source>
        <dbReference type="EMBL" id="TCS61327.1"/>
    </source>
</evidence>
<keyword evidence="2" id="KW-0472">Membrane</keyword>
<feature type="compositionally biased region" description="Basic and acidic residues" evidence="1">
    <location>
        <begin position="1"/>
        <end position="13"/>
    </location>
</feature>
<dbReference type="EMBL" id="SLZW01000008">
    <property type="protein sequence ID" value="TCS61327.1"/>
    <property type="molecule type" value="Genomic_DNA"/>
</dbReference>
<keyword evidence="2" id="KW-0812">Transmembrane</keyword>
<dbReference type="InterPro" id="IPR036680">
    <property type="entry name" value="SPOR-like_sf"/>
</dbReference>
<gene>
    <name evidence="4" type="ORF">EDD55_108127</name>
</gene>
<proteinExistence type="predicted"/>
<evidence type="ECO:0000259" key="3">
    <source>
        <dbReference type="PROSITE" id="PS51724"/>
    </source>
</evidence>
<feature type="region of interest" description="Disordered" evidence="1">
    <location>
        <begin position="164"/>
        <end position="189"/>
    </location>
</feature>
<accession>A0A4R3J7C7</accession>
<keyword evidence="4" id="KW-0132">Cell division</keyword>
<sequence>MSKSDEQNEHPDDVPAASDVLEFEPLAQSDPPRRTAVKIVLILLALIVLGGGVTWFYWGNELAVKAGYEAPVIHAESTPYKVRPADPGGMAVPDRDKLVYNRMNGQDVPLPPVEQLLAPAEQPIAPPQPAPAAQGIPVPPPATPDLKKIAGGRQKLGRDIAKATVPPVPPAQPGVPTPSTAKAVTGGAPLPQDLSQSLKNVLGETAAPAPSVVSPAPNLNAAAQPAAEAPQGKAVSAASLQGAYLVQLAAVRDRAVAQSEWDRLQKANPDLLGTLKLHVMDVKLAGKGVFYRLRAGPLPSENAAKKLCAELAKRKEGCLIVRP</sequence>
<keyword evidence="2" id="KW-1133">Transmembrane helix</keyword>
<reference evidence="4 5" key="1">
    <citation type="submission" date="2019-03" db="EMBL/GenBank/DDBJ databases">
        <title>Genomic Encyclopedia of Type Strains, Phase IV (KMG-IV): sequencing the most valuable type-strain genomes for metagenomic binning, comparative biology and taxonomic classification.</title>
        <authorList>
            <person name="Goeker M."/>
        </authorList>
    </citation>
    <scope>NUCLEOTIDE SEQUENCE [LARGE SCALE GENOMIC DNA]</scope>
    <source>
        <strain evidence="4 5">DSM 101688</strain>
    </source>
</reference>
<evidence type="ECO:0000256" key="2">
    <source>
        <dbReference type="SAM" id="Phobius"/>
    </source>
</evidence>
<protein>
    <submittedName>
        <fullName evidence="4">Cell division septation protein DedD</fullName>
    </submittedName>
</protein>
<dbReference type="Pfam" id="PF05036">
    <property type="entry name" value="SPOR"/>
    <property type="match status" value="1"/>
</dbReference>
<evidence type="ECO:0000256" key="1">
    <source>
        <dbReference type="SAM" id="MobiDB-lite"/>
    </source>
</evidence>
<keyword evidence="4" id="KW-0131">Cell cycle</keyword>
<dbReference type="GO" id="GO:0042834">
    <property type="term" value="F:peptidoglycan binding"/>
    <property type="evidence" value="ECO:0007669"/>
    <property type="project" value="InterPro"/>
</dbReference>
<dbReference type="InterPro" id="IPR007730">
    <property type="entry name" value="SPOR-like_dom"/>
</dbReference>
<dbReference type="Gene3D" id="3.30.70.1070">
    <property type="entry name" value="Sporulation related repeat"/>
    <property type="match status" value="1"/>
</dbReference>